<dbReference type="AlphaFoldDB" id="I4EH04"/>
<name>I4EH04_9BACT</name>
<evidence type="ECO:0000313" key="2">
    <source>
        <dbReference type="EMBL" id="CCF83966.1"/>
    </source>
</evidence>
<feature type="transmembrane region" description="Helical" evidence="1">
    <location>
        <begin position="12"/>
        <end position="28"/>
    </location>
</feature>
<organism evidence="2 3">
    <name type="scientific">Nitrolancea hollandica Lb</name>
    <dbReference type="NCBI Taxonomy" id="1129897"/>
    <lineage>
        <taxon>Bacteria</taxon>
        <taxon>Pseudomonadati</taxon>
        <taxon>Thermomicrobiota</taxon>
        <taxon>Thermomicrobia</taxon>
        <taxon>Sphaerobacterales</taxon>
        <taxon>Sphaerobacterineae</taxon>
        <taxon>Sphaerobacteraceae</taxon>
        <taxon>Nitrolancea</taxon>
    </lineage>
</organism>
<keyword evidence="1" id="KW-0472">Membrane</keyword>
<keyword evidence="1" id="KW-0812">Transmembrane</keyword>
<evidence type="ECO:0000313" key="3">
    <source>
        <dbReference type="Proteomes" id="UP000004221"/>
    </source>
</evidence>
<protein>
    <submittedName>
        <fullName evidence="2">Uncharacterized protein</fullName>
    </submittedName>
</protein>
<gene>
    <name evidence="2" type="ORF">NITHO_2920008</name>
</gene>
<keyword evidence="3" id="KW-1185">Reference proteome</keyword>
<comment type="caution">
    <text evidence="2">The sequence shown here is derived from an EMBL/GenBank/DDBJ whole genome shotgun (WGS) entry which is preliminary data.</text>
</comment>
<reference evidence="2 3" key="1">
    <citation type="journal article" date="2012" name="ISME J.">
        <title>Nitrification expanded: discovery, physiology and genomics of a nitrite-oxidizing bacterium from the phylum Chloroflexi.</title>
        <authorList>
            <person name="Sorokin D.Y."/>
            <person name="Lucker S."/>
            <person name="Vejmelkova D."/>
            <person name="Kostrikina N.A."/>
            <person name="Kleerebezem R."/>
            <person name="Rijpstra W.I."/>
            <person name="Damste J.S."/>
            <person name="Le Paslier D."/>
            <person name="Muyzer G."/>
            <person name="Wagner M."/>
            <person name="van Loosdrecht M.C."/>
            <person name="Daims H."/>
        </authorList>
    </citation>
    <scope>NUCLEOTIDE SEQUENCE [LARGE SCALE GENOMIC DNA]</scope>
    <source>
        <strain evidence="3">none</strain>
    </source>
</reference>
<dbReference type="EMBL" id="CAGS01000215">
    <property type="protein sequence ID" value="CCF83966.1"/>
    <property type="molecule type" value="Genomic_DNA"/>
</dbReference>
<sequence length="29" mass="3169">MEDSDPQGAPEVILVVNLIWFTGRLLVVG</sequence>
<accession>I4EH04</accession>
<dbReference type="Proteomes" id="UP000004221">
    <property type="component" value="Unassembled WGS sequence"/>
</dbReference>
<keyword evidence="1" id="KW-1133">Transmembrane helix</keyword>
<proteinExistence type="predicted"/>
<evidence type="ECO:0000256" key="1">
    <source>
        <dbReference type="SAM" id="Phobius"/>
    </source>
</evidence>